<evidence type="ECO:0000313" key="5">
    <source>
        <dbReference type="EMBL" id="QBQ34987.1"/>
    </source>
</evidence>
<dbReference type="InterPro" id="IPR011990">
    <property type="entry name" value="TPR-like_helical_dom_sf"/>
</dbReference>
<dbReference type="EMBL" id="BMWW01000010">
    <property type="protein sequence ID" value="GGZ06565.1"/>
    <property type="molecule type" value="Genomic_DNA"/>
</dbReference>
<dbReference type="Proteomes" id="UP000294359">
    <property type="component" value="Chromosome"/>
</dbReference>
<feature type="compositionally biased region" description="Basic and acidic residues" evidence="2">
    <location>
        <begin position="345"/>
        <end position="356"/>
    </location>
</feature>
<dbReference type="Pfam" id="PF13432">
    <property type="entry name" value="TPR_16"/>
    <property type="match status" value="2"/>
</dbReference>
<organism evidence="4 7">
    <name type="scientific">Pseudoduganella plicata</name>
    <dbReference type="NCBI Taxonomy" id="321984"/>
    <lineage>
        <taxon>Bacteria</taxon>
        <taxon>Pseudomonadati</taxon>
        <taxon>Pseudomonadota</taxon>
        <taxon>Betaproteobacteria</taxon>
        <taxon>Burkholderiales</taxon>
        <taxon>Oxalobacteraceae</taxon>
        <taxon>Telluria group</taxon>
        <taxon>Pseudoduganella</taxon>
    </lineage>
</organism>
<evidence type="ECO:0000313" key="7">
    <source>
        <dbReference type="Proteomes" id="UP000619512"/>
    </source>
</evidence>
<feature type="transmembrane region" description="Helical" evidence="3">
    <location>
        <begin position="210"/>
        <end position="229"/>
    </location>
</feature>
<dbReference type="SMART" id="SM00028">
    <property type="entry name" value="TPR"/>
    <property type="match status" value="4"/>
</dbReference>
<feature type="compositionally biased region" description="Low complexity" evidence="2">
    <location>
        <begin position="306"/>
        <end position="328"/>
    </location>
</feature>
<keyword evidence="3" id="KW-1133">Transmembrane helix</keyword>
<dbReference type="OrthoDB" id="5612599at2"/>
<feature type="region of interest" description="Disordered" evidence="2">
    <location>
        <begin position="264"/>
        <end position="396"/>
    </location>
</feature>
<dbReference type="PANTHER" id="PTHR12558">
    <property type="entry name" value="CELL DIVISION CYCLE 16,23,27"/>
    <property type="match status" value="1"/>
</dbReference>
<reference evidence="5 6" key="2">
    <citation type="submission" date="2019-03" db="EMBL/GenBank/DDBJ databases">
        <title>Draft Genome Sequences of Six Type Strains of the Genus Massilia.</title>
        <authorList>
            <person name="Miess H."/>
            <person name="Frediansyhah A."/>
            <person name="Gross H."/>
        </authorList>
    </citation>
    <scope>NUCLEOTIDE SEQUENCE [LARGE SCALE GENOMIC DNA]</scope>
    <source>
        <strain evidence="5 6">DSM 17505</strain>
    </source>
</reference>
<dbReference type="RefSeq" id="WP_134383068.1">
    <property type="nucleotide sequence ID" value="NZ_BMWW01000010.1"/>
</dbReference>
<feature type="compositionally biased region" description="Basic and acidic residues" evidence="2">
    <location>
        <begin position="86"/>
        <end position="102"/>
    </location>
</feature>
<dbReference type="PANTHER" id="PTHR12558:SF33">
    <property type="entry name" value="BLL7664 PROTEIN"/>
    <property type="match status" value="1"/>
</dbReference>
<feature type="compositionally biased region" description="Low complexity" evidence="2">
    <location>
        <begin position="590"/>
        <end position="609"/>
    </location>
</feature>
<dbReference type="Gene3D" id="1.25.40.10">
    <property type="entry name" value="Tetratricopeptide repeat domain"/>
    <property type="match status" value="2"/>
</dbReference>
<protein>
    <submittedName>
        <fullName evidence="5">Tetratricopeptide repeat protein</fullName>
    </submittedName>
</protein>
<evidence type="ECO:0000313" key="6">
    <source>
        <dbReference type="Proteomes" id="UP000294359"/>
    </source>
</evidence>
<keyword evidence="1" id="KW-0802">TPR repeat</keyword>
<evidence type="ECO:0000256" key="3">
    <source>
        <dbReference type="SAM" id="Phobius"/>
    </source>
</evidence>
<dbReference type="Proteomes" id="UP000619512">
    <property type="component" value="Unassembled WGS sequence"/>
</dbReference>
<gene>
    <name evidence="5" type="ORF">E1742_01450</name>
    <name evidence="4" type="ORF">GCM10007388_45150</name>
</gene>
<sequence length="615" mass="62218">MSLLMQALKKAERARQNGLPEEPAAPDDWGLEPRADGPAPGLPDAAVSAPAVEPAPRPSPGLAELSLEPLQPSEPSGNAAVPASGPRREPLPEAGQELRLEPALEPAPPPPAPAAAPLRTRGHIEPTIPLEPATEAVHDPVPPQARHEPARNRAPAGPGRTGATPPEARPKAPMAGAARPEAAAARAGAAARARAAAAETPGMDMARMRVAGLSGIALVILATFGYVYWRATTAPGPGAALPMVPMPPPSATGATGIAVPPAGPPFGSGTPIAPATAGSDMAGATAPPAGEMPAGGAPFTAPSSMPAVPGVPAQAATAPPAEAPPQQQRYMTDDPALQRAGQPDEAERMMREERARAAAGGFAPPDAAGGGNGNGAAPRPPPAYAPPSGGTAGGEVHIARGSSPAIAPAVSAAYAAFVAGDYATARREYDNALRQDPNNRDALLGSAAVAQRESRGVAAAAAYARLLELDPADPDALAALVALRPGDLARSEAQLRNVLKSRPDAAPVLFALGNLYARQNRWPEAQQAYFRAYTAAPGNADYAFNLAVGLDRLNQGKLAVTYYQQALAATGPAGFDRAAVQRRVRELRDAAAPAPSPSTSSAVAAPAAAWPDRGN</sequence>
<feature type="region of interest" description="Disordered" evidence="2">
    <location>
        <begin position="587"/>
        <end position="615"/>
    </location>
</feature>
<dbReference type="EMBL" id="CP038026">
    <property type="protein sequence ID" value="QBQ34987.1"/>
    <property type="molecule type" value="Genomic_DNA"/>
</dbReference>
<feature type="compositionally biased region" description="Low complexity" evidence="2">
    <location>
        <begin position="282"/>
        <end position="298"/>
    </location>
</feature>
<feature type="compositionally biased region" description="Pro residues" evidence="2">
    <location>
        <begin position="105"/>
        <end position="114"/>
    </location>
</feature>
<keyword evidence="3" id="KW-0472">Membrane</keyword>
<dbReference type="InterPro" id="IPR019734">
    <property type="entry name" value="TPR_rpt"/>
</dbReference>
<keyword evidence="6" id="KW-1185">Reference proteome</keyword>
<feature type="compositionally biased region" description="Low complexity" evidence="2">
    <location>
        <begin position="357"/>
        <end position="367"/>
    </location>
</feature>
<keyword evidence="3" id="KW-0812">Transmembrane</keyword>
<feature type="compositionally biased region" description="Low complexity" evidence="2">
    <location>
        <begin position="36"/>
        <end position="52"/>
    </location>
</feature>
<dbReference type="PROSITE" id="PS50005">
    <property type="entry name" value="TPR"/>
    <property type="match status" value="1"/>
</dbReference>
<feature type="region of interest" description="Disordered" evidence="2">
    <location>
        <begin position="1"/>
        <end position="118"/>
    </location>
</feature>
<dbReference type="AlphaFoldDB" id="A0A4P7BB15"/>
<proteinExistence type="predicted"/>
<feature type="compositionally biased region" description="Low complexity" evidence="2">
    <location>
        <begin position="152"/>
        <end position="173"/>
    </location>
</feature>
<feature type="region of interest" description="Disordered" evidence="2">
    <location>
        <begin position="130"/>
        <end position="173"/>
    </location>
</feature>
<feature type="repeat" description="TPR" evidence="1">
    <location>
        <begin position="506"/>
        <end position="539"/>
    </location>
</feature>
<evidence type="ECO:0000256" key="2">
    <source>
        <dbReference type="SAM" id="MobiDB-lite"/>
    </source>
</evidence>
<dbReference type="SUPFAM" id="SSF48452">
    <property type="entry name" value="TPR-like"/>
    <property type="match status" value="1"/>
</dbReference>
<accession>A0A4P7BB15</accession>
<reference evidence="4" key="3">
    <citation type="submission" date="2022-12" db="EMBL/GenBank/DDBJ databases">
        <authorList>
            <person name="Sun Q."/>
            <person name="Kim S."/>
        </authorList>
    </citation>
    <scope>NUCLEOTIDE SEQUENCE</scope>
    <source>
        <strain evidence="4">KCTC 12344</strain>
    </source>
</reference>
<name>A0A4P7BB15_9BURK</name>
<evidence type="ECO:0000313" key="4">
    <source>
        <dbReference type="EMBL" id="GGZ06565.1"/>
    </source>
</evidence>
<reference evidence="4" key="1">
    <citation type="journal article" date="2014" name="Int. J. Syst. Evol. Microbiol.">
        <title>Complete genome sequence of Corynebacterium casei LMG S-19264T (=DSM 44701T), isolated from a smear-ripened cheese.</title>
        <authorList>
            <consortium name="US DOE Joint Genome Institute (JGI-PGF)"/>
            <person name="Walter F."/>
            <person name="Albersmeier A."/>
            <person name="Kalinowski J."/>
            <person name="Ruckert C."/>
        </authorList>
    </citation>
    <scope>NUCLEOTIDE SEQUENCE</scope>
    <source>
        <strain evidence="4">KCTC 12344</strain>
    </source>
</reference>
<evidence type="ECO:0000256" key="1">
    <source>
        <dbReference type="PROSITE-ProRule" id="PRU00339"/>
    </source>
</evidence>